<evidence type="ECO:0000256" key="3">
    <source>
        <dbReference type="ARBA" id="ARBA00022729"/>
    </source>
</evidence>
<reference evidence="7" key="2">
    <citation type="submission" date="2022-06" db="UniProtKB">
        <authorList>
            <consortium name="EnsemblMetazoa"/>
        </authorList>
    </citation>
    <scope>IDENTIFICATION</scope>
</reference>
<keyword evidence="2" id="KW-0165">Cleavage on pair of basic residues</keyword>
<dbReference type="Pfam" id="PF00049">
    <property type="entry name" value="Insulin"/>
    <property type="match status" value="1"/>
</dbReference>
<dbReference type="SMART" id="SM00078">
    <property type="entry name" value="IlGF"/>
    <property type="match status" value="1"/>
</dbReference>
<evidence type="ECO:0000256" key="5">
    <source>
        <dbReference type="SAM" id="SignalP"/>
    </source>
</evidence>
<protein>
    <recommendedName>
        <fullName evidence="6">Insulin-like domain-containing protein</fullName>
    </recommendedName>
</protein>
<evidence type="ECO:0000256" key="4">
    <source>
        <dbReference type="RuleBase" id="RU000406"/>
    </source>
</evidence>
<dbReference type="GO" id="GO:0005576">
    <property type="term" value="C:extracellular region"/>
    <property type="evidence" value="ECO:0007669"/>
    <property type="project" value="UniProtKB-SubCell"/>
</dbReference>
<dbReference type="InterPro" id="IPR036438">
    <property type="entry name" value="Insulin-like_sf"/>
</dbReference>
<dbReference type="RefSeq" id="XP_003240733.1">
    <property type="nucleotide sequence ID" value="XM_003240685.3"/>
</dbReference>
<comment type="similarity">
    <text evidence="1 4">Belongs to the insulin family.</text>
</comment>
<evidence type="ECO:0000256" key="2">
    <source>
        <dbReference type="ARBA" id="ARBA00022685"/>
    </source>
</evidence>
<keyword evidence="3 5" id="KW-0732">Signal</keyword>
<evidence type="ECO:0000313" key="8">
    <source>
        <dbReference type="Proteomes" id="UP000007819"/>
    </source>
</evidence>
<evidence type="ECO:0000313" key="7">
    <source>
        <dbReference type="EnsemblMetazoa" id="XP_003240733.1"/>
    </source>
</evidence>
<dbReference type="KEGG" id="api:100570058"/>
<sequence length="106" mass="12351">MMHYQNVVVIILTFNLMVDCAPRAPEVIEWHTQNHFCGSAIPIIMGLICKVPERIPPKQVEDTNRRVRRNIVDECCKAPCSLIYMQSYCHEDLEKTSTDKQIIRYT</sequence>
<feature type="chain" id="PRO_5042775169" description="Insulin-like domain-containing protein" evidence="5">
    <location>
        <begin position="21"/>
        <end position="106"/>
    </location>
</feature>
<organism evidence="7 8">
    <name type="scientific">Acyrthosiphon pisum</name>
    <name type="common">Pea aphid</name>
    <dbReference type="NCBI Taxonomy" id="7029"/>
    <lineage>
        <taxon>Eukaryota</taxon>
        <taxon>Metazoa</taxon>
        <taxon>Ecdysozoa</taxon>
        <taxon>Arthropoda</taxon>
        <taxon>Hexapoda</taxon>
        <taxon>Insecta</taxon>
        <taxon>Pterygota</taxon>
        <taxon>Neoptera</taxon>
        <taxon>Paraneoptera</taxon>
        <taxon>Hemiptera</taxon>
        <taxon>Sternorrhyncha</taxon>
        <taxon>Aphidomorpha</taxon>
        <taxon>Aphidoidea</taxon>
        <taxon>Aphididae</taxon>
        <taxon>Macrosiphini</taxon>
        <taxon>Acyrthosiphon</taxon>
    </lineage>
</organism>
<name>A0A8R1W7A3_ACYPI</name>
<dbReference type="SUPFAM" id="SSF56994">
    <property type="entry name" value="Insulin-like"/>
    <property type="match status" value="1"/>
</dbReference>
<dbReference type="InterPro" id="IPR022353">
    <property type="entry name" value="Insulin_CS"/>
</dbReference>
<dbReference type="InterPro" id="IPR016179">
    <property type="entry name" value="Insulin-like"/>
</dbReference>
<dbReference type="PROSITE" id="PS00262">
    <property type="entry name" value="INSULIN"/>
    <property type="match status" value="1"/>
</dbReference>
<dbReference type="CDD" id="cd04366">
    <property type="entry name" value="IlGF_insulin_bombyxin_like"/>
    <property type="match status" value="1"/>
</dbReference>
<dbReference type="RefSeq" id="XP_016663396.1">
    <property type="nucleotide sequence ID" value="XM_016807907.1"/>
</dbReference>
<dbReference type="EnsemblMetazoa" id="XM_016807907.2">
    <property type="protein sequence ID" value="XP_016663396.1"/>
    <property type="gene ID" value="LOC100570058"/>
</dbReference>
<dbReference type="Gene3D" id="1.10.100.10">
    <property type="entry name" value="Insulin-like"/>
    <property type="match status" value="1"/>
</dbReference>
<feature type="domain" description="Insulin-like" evidence="6">
    <location>
        <begin position="34"/>
        <end position="89"/>
    </location>
</feature>
<evidence type="ECO:0000256" key="1">
    <source>
        <dbReference type="ARBA" id="ARBA00009034"/>
    </source>
</evidence>
<feature type="signal peptide" evidence="5">
    <location>
        <begin position="1"/>
        <end position="20"/>
    </location>
</feature>
<keyword evidence="4" id="KW-0964">Secreted</keyword>
<comment type="subcellular location">
    <subcellularLocation>
        <location evidence="4">Secreted</location>
    </subcellularLocation>
</comment>
<dbReference type="GO" id="GO:0005179">
    <property type="term" value="F:hormone activity"/>
    <property type="evidence" value="ECO:0007669"/>
    <property type="project" value="InterPro"/>
</dbReference>
<accession>A0A8R1W7A3</accession>
<dbReference type="AlphaFoldDB" id="A0A8R1W7A3"/>
<dbReference type="Proteomes" id="UP000007819">
    <property type="component" value="Chromosome X"/>
</dbReference>
<reference evidence="8" key="1">
    <citation type="submission" date="2010-06" db="EMBL/GenBank/DDBJ databases">
        <authorList>
            <person name="Jiang H."/>
            <person name="Abraham K."/>
            <person name="Ali S."/>
            <person name="Alsbrooks S.L."/>
            <person name="Anim B.N."/>
            <person name="Anosike U.S."/>
            <person name="Attaway T."/>
            <person name="Bandaranaike D.P."/>
            <person name="Battles P.K."/>
            <person name="Bell S.N."/>
            <person name="Bell A.V."/>
            <person name="Beltran B."/>
            <person name="Bickham C."/>
            <person name="Bustamante Y."/>
            <person name="Caleb T."/>
            <person name="Canada A."/>
            <person name="Cardenas V."/>
            <person name="Carter K."/>
            <person name="Chacko J."/>
            <person name="Chandrabose M.N."/>
            <person name="Chavez D."/>
            <person name="Chavez A."/>
            <person name="Chen L."/>
            <person name="Chu H.-S."/>
            <person name="Claassen K.J."/>
            <person name="Cockrell R."/>
            <person name="Collins M."/>
            <person name="Cooper J.A."/>
            <person name="Cree A."/>
            <person name="Curry S.M."/>
            <person name="Da Y."/>
            <person name="Dao M.D."/>
            <person name="Das B."/>
            <person name="Davila M.-L."/>
            <person name="Davy-Carroll L."/>
            <person name="Denson S."/>
            <person name="Dinh H."/>
            <person name="Ebong V.E."/>
            <person name="Edwards J.R."/>
            <person name="Egan A."/>
            <person name="El-Daye J."/>
            <person name="Escobedo L."/>
            <person name="Fernandez S."/>
            <person name="Fernando P.R."/>
            <person name="Flagg N."/>
            <person name="Forbes L.D."/>
            <person name="Fowler R.G."/>
            <person name="Fu Q."/>
            <person name="Gabisi R.A."/>
            <person name="Ganer J."/>
            <person name="Garbino Pronczuk A."/>
            <person name="Garcia R.M."/>
            <person name="Garner T."/>
            <person name="Garrett T.E."/>
            <person name="Gonzalez D.A."/>
            <person name="Hamid H."/>
            <person name="Hawkins E.S."/>
            <person name="Hirani K."/>
            <person name="Hogues M.E."/>
            <person name="Hollins B."/>
            <person name="Hsiao C.-H."/>
            <person name="Jabil R."/>
            <person name="James M.L."/>
            <person name="Jhangiani S.N."/>
            <person name="Johnson B."/>
            <person name="Johnson Q."/>
            <person name="Joshi V."/>
            <person name="Kalu J.B."/>
            <person name="Kam C."/>
            <person name="Kashfia A."/>
            <person name="Keebler J."/>
            <person name="Kisamo H."/>
            <person name="Kovar C.L."/>
            <person name="Lago L.A."/>
            <person name="Lai C.-Y."/>
            <person name="Laidlaw J."/>
            <person name="Lara F."/>
            <person name="Le T.-K."/>
            <person name="Lee S.L."/>
            <person name="Legall F.H."/>
            <person name="Lemon S.J."/>
            <person name="Lewis L.R."/>
            <person name="Li B."/>
            <person name="Liu Y."/>
            <person name="Liu Y.-S."/>
            <person name="Lopez J."/>
            <person name="Lozado R.J."/>
            <person name="Lu J."/>
            <person name="Madu R.C."/>
            <person name="Maheshwari M."/>
            <person name="Maheshwari R."/>
            <person name="Malloy K."/>
            <person name="Martinez E."/>
            <person name="Mathew T."/>
            <person name="Mercado I.C."/>
            <person name="Mercado C."/>
            <person name="Meyer B."/>
            <person name="Montgomery K."/>
            <person name="Morgan M.B."/>
            <person name="Munidasa M."/>
            <person name="Nazareth L.V."/>
            <person name="Nelson J."/>
            <person name="Ng B.M."/>
            <person name="Nguyen N.B."/>
            <person name="Nguyen P.Q."/>
            <person name="Nguyen T."/>
            <person name="Obregon M."/>
            <person name="Okwuonu G.O."/>
            <person name="Onwere C.G."/>
            <person name="Orozco G."/>
            <person name="Parra A."/>
            <person name="Patel S."/>
            <person name="Patil S."/>
            <person name="Perez A."/>
            <person name="Perez Y."/>
            <person name="Pham C."/>
            <person name="Primus E.L."/>
            <person name="Pu L.-L."/>
            <person name="Puazo M."/>
            <person name="Qin X."/>
            <person name="Quiroz J.B."/>
            <person name="Reese J."/>
            <person name="Richards S."/>
            <person name="Rives C.M."/>
            <person name="Robberts R."/>
            <person name="Ruiz S.J."/>
            <person name="Ruiz M.J."/>
            <person name="Santibanez J."/>
            <person name="Schneider B.W."/>
            <person name="Sisson I."/>
            <person name="Smith M."/>
            <person name="Sodergren E."/>
            <person name="Song X.-Z."/>
            <person name="Song B.B."/>
            <person name="Summersgill H."/>
            <person name="Thelus R."/>
            <person name="Thornton R.D."/>
            <person name="Trejos Z.Y."/>
            <person name="Usmani K."/>
            <person name="Vattathil S."/>
            <person name="Villasana D."/>
            <person name="Walker D.L."/>
            <person name="Wang S."/>
            <person name="Wang K."/>
            <person name="White C.S."/>
            <person name="Williams A.C."/>
            <person name="Williamson J."/>
            <person name="Wilson K."/>
            <person name="Woghiren I.O."/>
            <person name="Woodworth J.R."/>
            <person name="Worley K.C."/>
            <person name="Wright R.A."/>
            <person name="Wu W."/>
            <person name="Young L."/>
            <person name="Zhang L."/>
            <person name="Zhang J."/>
            <person name="Zhu Y."/>
            <person name="Muzny D.M."/>
            <person name="Weinstock G."/>
            <person name="Gibbs R.A."/>
        </authorList>
    </citation>
    <scope>NUCLEOTIDE SEQUENCE [LARGE SCALE GENOMIC DNA]</scope>
    <source>
        <strain evidence="8">LSR1</strain>
    </source>
</reference>
<dbReference type="EnsemblMetazoa" id="XM_003240685.4">
    <property type="protein sequence ID" value="XP_003240733.1"/>
    <property type="gene ID" value="LOC100570058"/>
</dbReference>
<dbReference type="OrthoDB" id="10019596at2759"/>
<keyword evidence="8" id="KW-1185">Reference proteome</keyword>
<evidence type="ECO:0000259" key="6">
    <source>
        <dbReference type="SMART" id="SM00078"/>
    </source>
</evidence>
<proteinExistence type="inferred from homology"/>
<dbReference type="GeneID" id="100570058"/>